<dbReference type="GO" id="GO:0004930">
    <property type="term" value="F:G protein-coupled receptor activity"/>
    <property type="evidence" value="ECO:0007669"/>
    <property type="project" value="UniProtKB-KW"/>
</dbReference>
<name>A0A9N9THH5_PHYSR</name>
<proteinExistence type="inferred from homology"/>
<feature type="transmembrane region" description="Helical" evidence="9">
    <location>
        <begin position="367"/>
        <end position="392"/>
    </location>
</feature>
<dbReference type="Gene3D" id="2.170.180.11">
    <property type="entry name" value="Methuselah ectodomain, domain 2"/>
    <property type="match status" value="1"/>
</dbReference>
<evidence type="ECO:0000256" key="2">
    <source>
        <dbReference type="ARBA" id="ARBA00008979"/>
    </source>
</evidence>
<comment type="similarity">
    <text evidence="2">Belongs to the G-protein coupled receptor 2 family. Mth subfamily.</text>
</comment>
<feature type="transmembrane region" description="Helical" evidence="9">
    <location>
        <begin position="307"/>
        <end position="325"/>
    </location>
</feature>
<evidence type="ECO:0000256" key="5">
    <source>
        <dbReference type="ARBA" id="ARBA00022989"/>
    </source>
</evidence>
<feature type="transmembrane region" description="Helical" evidence="9">
    <location>
        <begin position="564"/>
        <end position="584"/>
    </location>
</feature>
<dbReference type="Proteomes" id="UP001153712">
    <property type="component" value="Chromosome 10"/>
</dbReference>
<organism evidence="11 12">
    <name type="scientific">Phyllotreta striolata</name>
    <name type="common">Striped flea beetle</name>
    <name type="synonym">Crioceris striolata</name>
    <dbReference type="NCBI Taxonomy" id="444603"/>
    <lineage>
        <taxon>Eukaryota</taxon>
        <taxon>Metazoa</taxon>
        <taxon>Ecdysozoa</taxon>
        <taxon>Arthropoda</taxon>
        <taxon>Hexapoda</taxon>
        <taxon>Insecta</taxon>
        <taxon>Pterygota</taxon>
        <taxon>Neoptera</taxon>
        <taxon>Endopterygota</taxon>
        <taxon>Coleoptera</taxon>
        <taxon>Polyphaga</taxon>
        <taxon>Cucujiformia</taxon>
        <taxon>Chrysomeloidea</taxon>
        <taxon>Chrysomelidae</taxon>
        <taxon>Galerucinae</taxon>
        <taxon>Alticini</taxon>
        <taxon>Phyllotreta</taxon>
    </lineage>
</organism>
<keyword evidence="8" id="KW-0807">Transducer</keyword>
<feature type="chain" id="PRO_5040450345" evidence="10">
    <location>
        <begin position="18"/>
        <end position="626"/>
    </location>
</feature>
<keyword evidence="5 9" id="KW-1133">Transmembrane helix</keyword>
<dbReference type="PANTHER" id="PTHR46953">
    <property type="entry name" value="G-PROTEIN COUPLED RECEPTOR MTH-LIKE 1-RELATED"/>
    <property type="match status" value="1"/>
</dbReference>
<dbReference type="EMBL" id="OU900103">
    <property type="protein sequence ID" value="CAG9855505.1"/>
    <property type="molecule type" value="Genomic_DNA"/>
</dbReference>
<dbReference type="InterPro" id="IPR052808">
    <property type="entry name" value="GPCR_Mth-like"/>
</dbReference>
<dbReference type="PANTHER" id="PTHR46953:SF1">
    <property type="entry name" value="G-PROTEIN COUPLED RECEPTOR MTH-LIKE 1-RELATED"/>
    <property type="match status" value="1"/>
</dbReference>
<keyword evidence="7" id="KW-0675">Receptor</keyword>
<keyword evidence="3 9" id="KW-0812">Transmembrane</keyword>
<dbReference type="OrthoDB" id="6134459at2759"/>
<evidence type="ECO:0000313" key="11">
    <source>
        <dbReference type="EMBL" id="CAG9855505.1"/>
    </source>
</evidence>
<feature type="transmembrane region" description="Helical" evidence="9">
    <location>
        <begin position="519"/>
        <end position="544"/>
    </location>
</feature>
<sequence>MNPVLFLFLLFLRPSIEVRFSDDLPKCCDLDETVARTGDSYNCTGDSTRRRQISTRNLSALKTETAGECFDVLDDAFVKIDIKTGVSEIYDGDFFPKCCPMNSVYDSELHSCIESSKYPDFINETFVKVGLPHCKIIHDFEISPALYRYASGNLDKNSFCLDRNERGAFVLRRCQEGYDICRKMRCVKKCCPDGQSFVNSSKCVDTYSHGVNVSSLERFIEGSPNNYAIIHNRTCKQIYKMPSDANITVHKNGSFTELIDKTYKTEDVADANSYCIEHFSRKATSGYYFFHCFSESEELTKFDFSKWPLMLSCVFLLITIVVYVVIKEYKKMFGKILIHYCLASFILFALLLWNNLVENISSTNCQIISYVLILCALAQCTWANIMCFEIWCTFGTTKLYIGADHKEIEFRKFLTYSLYAWGVPLLLTLIIILFSQWKILPDAIQPYLAEEKCFFIEKQGNYAKYLFYSAPQLVIQMINVVFFIKTIAYCMKVKNEINKINDATKTYSARKYQHDKARLLLILKLSIVMGISYIFEIITSFFNMSDLGVGAKYVEIVLDTYNELQGVFIFIIFICKRKVIFGCLQKFNIHIRRSQNSSSTRTQSTLTLNGNWFYFPLKYSTKQNPF</sequence>
<feature type="transmembrane region" description="Helical" evidence="9">
    <location>
        <begin position="337"/>
        <end position="355"/>
    </location>
</feature>
<keyword evidence="4 10" id="KW-0732">Signal</keyword>
<evidence type="ECO:0000256" key="1">
    <source>
        <dbReference type="ARBA" id="ARBA00004127"/>
    </source>
</evidence>
<reference evidence="11" key="1">
    <citation type="submission" date="2022-01" db="EMBL/GenBank/DDBJ databases">
        <authorList>
            <person name="King R."/>
        </authorList>
    </citation>
    <scope>NUCLEOTIDE SEQUENCE</scope>
</reference>
<dbReference type="CDD" id="cd15039">
    <property type="entry name" value="7tmB3_Methuselah-like"/>
    <property type="match status" value="1"/>
</dbReference>
<dbReference type="InterPro" id="IPR036272">
    <property type="entry name" value="Methuselah_N_sf"/>
</dbReference>
<feature type="transmembrane region" description="Helical" evidence="9">
    <location>
        <begin position="465"/>
        <end position="484"/>
    </location>
</feature>
<dbReference type="InterPro" id="IPR023311">
    <property type="entry name" value="Methusela_ecto_dom_2"/>
</dbReference>
<accession>A0A9N9THH5</accession>
<evidence type="ECO:0000256" key="8">
    <source>
        <dbReference type="ARBA" id="ARBA00023224"/>
    </source>
</evidence>
<keyword evidence="6" id="KW-0297">G-protein coupled receptor</keyword>
<dbReference type="Gene3D" id="1.20.1070.10">
    <property type="entry name" value="Rhodopsin 7-helix transmembrane proteins"/>
    <property type="match status" value="1"/>
</dbReference>
<evidence type="ECO:0000256" key="10">
    <source>
        <dbReference type="SAM" id="SignalP"/>
    </source>
</evidence>
<keyword evidence="9" id="KW-0472">Membrane</keyword>
<dbReference type="AlphaFoldDB" id="A0A9N9THH5"/>
<evidence type="ECO:0000313" key="12">
    <source>
        <dbReference type="Proteomes" id="UP001153712"/>
    </source>
</evidence>
<feature type="signal peptide" evidence="10">
    <location>
        <begin position="1"/>
        <end position="17"/>
    </location>
</feature>
<evidence type="ECO:0000256" key="6">
    <source>
        <dbReference type="ARBA" id="ARBA00023040"/>
    </source>
</evidence>
<evidence type="ECO:0000256" key="3">
    <source>
        <dbReference type="ARBA" id="ARBA00022692"/>
    </source>
</evidence>
<evidence type="ECO:0000256" key="7">
    <source>
        <dbReference type="ARBA" id="ARBA00023170"/>
    </source>
</evidence>
<evidence type="ECO:0000256" key="9">
    <source>
        <dbReference type="SAM" id="Phobius"/>
    </source>
</evidence>
<dbReference type="GO" id="GO:0012505">
    <property type="term" value="C:endomembrane system"/>
    <property type="evidence" value="ECO:0007669"/>
    <property type="project" value="UniProtKB-SubCell"/>
</dbReference>
<evidence type="ECO:0000256" key="4">
    <source>
        <dbReference type="ARBA" id="ARBA00022729"/>
    </source>
</evidence>
<feature type="transmembrane region" description="Helical" evidence="9">
    <location>
        <begin position="413"/>
        <end position="434"/>
    </location>
</feature>
<protein>
    <submittedName>
        <fullName evidence="11">Uncharacterized protein</fullName>
    </submittedName>
</protein>
<dbReference type="SUPFAM" id="SSF63877">
    <property type="entry name" value="Methuselah ectodomain"/>
    <property type="match status" value="1"/>
</dbReference>
<gene>
    <name evidence="11" type="ORF">PHYEVI_LOCUS1953</name>
</gene>
<comment type="subcellular location">
    <subcellularLocation>
        <location evidence="1">Endomembrane system</location>
        <topology evidence="1">Multi-pass membrane protein</topology>
    </subcellularLocation>
</comment>
<keyword evidence="12" id="KW-1185">Reference proteome</keyword>